<protein>
    <submittedName>
        <fullName evidence="1">Uncharacterized protein</fullName>
    </submittedName>
</protein>
<dbReference type="AlphaFoldDB" id="A0A0H3UAI3"/>
<reference evidence="1" key="1">
    <citation type="submission" date="2013-08" db="EMBL/GenBank/DDBJ databases">
        <title>Comparison of modified E. coli strains.</title>
        <authorList>
            <person name="Juergensen J."/>
            <person name="Bonge A."/>
            <person name="Streit W.R."/>
        </authorList>
    </citation>
    <scope>NUCLEOTIDE SEQUENCE</scope>
</reference>
<sequence length="116" mass="12883">MILLSTFIKSYEPLVFLLNHFRKSLLDRLSGCIIHFTVLYDNNLFVVNKFAVLLTIKLLNVIDRCCYLLIFSYTILGILLDVAPVEAPVATMQTTVAKCRDIDVVDVGGADKGAAC</sequence>
<name>A0A0H3UAI3_9BACT</name>
<proteinExistence type="predicted"/>
<evidence type="ECO:0000313" key="1">
    <source>
        <dbReference type="EMBL" id="AIF26592.1"/>
    </source>
</evidence>
<dbReference type="EMBL" id="KF540239">
    <property type="protein sequence ID" value="AIF26592.1"/>
    <property type="molecule type" value="Genomic_DNA"/>
</dbReference>
<organism evidence="1">
    <name type="scientific">uncultured bacterium fosmid pJB69A5</name>
    <dbReference type="NCBI Taxonomy" id="1478067"/>
    <lineage>
        <taxon>Bacteria</taxon>
        <taxon>environmental samples</taxon>
    </lineage>
</organism>
<accession>A0A0H3UAI3</accession>